<evidence type="ECO:0000256" key="1">
    <source>
        <dbReference type="ARBA" id="ARBA00000085"/>
    </source>
</evidence>
<feature type="transmembrane region" description="Helical" evidence="9">
    <location>
        <begin position="112"/>
        <end position="132"/>
    </location>
</feature>
<dbReference type="SMART" id="SM00387">
    <property type="entry name" value="HATPase_c"/>
    <property type="match status" value="1"/>
</dbReference>
<evidence type="ECO:0000256" key="3">
    <source>
        <dbReference type="ARBA" id="ARBA00022553"/>
    </source>
</evidence>
<gene>
    <name evidence="11" type="ORF">Athai_59740</name>
</gene>
<reference evidence="11 12" key="1">
    <citation type="submission" date="2020-08" db="EMBL/GenBank/DDBJ databases">
        <title>Whole genome shotgun sequence of Actinocatenispora thailandica NBRC 105041.</title>
        <authorList>
            <person name="Komaki H."/>
            <person name="Tamura T."/>
        </authorList>
    </citation>
    <scope>NUCLEOTIDE SEQUENCE [LARGE SCALE GENOMIC DNA]</scope>
    <source>
        <strain evidence="11 12">NBRC 105041</strain>
    </source>
</reference>
<evidence type="ECO:0000256" key="6">
    <source>
        <dbReference type="ARBA" id="ARBA00022777"/>
    </source>
</evidence>
<dbReference type="KEGG" id="atl:Athai_59740"/>
<dbReference type="SUPFAM" id="SSF55874">
    <property type="entry name" value="ATPase domain of HSP90 chaperone/DNA topoisomerase II/histidine kinase"/>
    <property type="match status" value="1"/>
</dbReference>
<dbReference type="PANTHER" id="PTHR24421">
    <property type="entry name" value="NITRATE/NITRITE SENSOR PROTEIN NARX-RELATED"/>
    <property type="match status" value="1"/>
</dbReference>
<feature type="transmembrane region" description="Helical" evidence="9">
    <location>
        <begin position="82"/>
        <end position="100"/>
    </location>
</feature>
<organism evidence="11 12">
    <name type="scientific">Actinocatenispora thailandica</name>
    <dbReference type="NCBI Taxonomy" id="227318"/>
    <lineage>
        <taxon>Bacteria</taxon>
        <taxon>Bacillati</taxon>
        <taxon>Actinomycetota</taxon>
        <taxon>Actinomycetes</taxon>
        <taxon>Micromonosporales</taxon>
        <taxon>Micromonosporaceae</taxon>
        <taxon>Actinocatenispora</taxon>
    </lineage>
</organism>
<keyword evidence="9" id="KW-0812">Transmembrane</keyword>
<dbReference type="GO" id="GO:0016020">
    <property type="term" value="C:membrane"/>
    <property type="evidence" value="ECO:0007669"/>
    <property type="project" value="InterPro"/>
</dbReference>
<comment type="catalytic activity">
    <reaction evidence="1">
        <text>ATP + protein L-histidine = ADP + protein N-phospho-L-histidine.</text>
        <dbReference type="EC" id="2.7.13.3"/>
    </reaction>
</comment>
<feature type="domain" description="Histidine kinase/HSP90-like ATPase" evidence="10">
    <location>
        <begin position="285"/>
        <end position="373"/>
    </location>
</feature>
<evidence type="ECO:0000256" key="8">
    <source>
        <dbReference type="ARBA" id="ARBA00023012"/>
    </source>
</evidence>
<dbReference type="InterPro" id="IPR003594">
    <property type="entry name" value="HATPase_dom"/>
</dbReference>
<dbReference type="InterPro" id="IPR050482">
    <property type="entry name" value="Sensor_HK_TwoCompSys"/>
</dbReference>
<dbReference type="RefSeq" id="WP_203964498.1">
    <property type="nucleotide sequence ID" value="NZ_AP023355.1"/>
</dbReference>
<dbReference type="GO" id="GO:0046983">
    <property type="term" value="F:protein dimerization activity"/>
    <property type="evidence" value="ECO:0007669"/>
    <property type="project" value="InterPro"/>
</dbReference>
<dbReference type="Pfam" id="PF02518">
    <property type="entry name" value="HATPase_c"/>
    <property type="match status" value="1"/>
</dbReference>
<feature type="transmembrane region" description="Helical" evidence="9">
    <location>
        <begin position="44"/>
        <end position="62"/>
    </location>
</feature>
<evidence type="ECO:0000313" key="12">
    <source>
        <dbReference type="Proteomes" id="UP000611640"/>
    </source>
</evidence>
<dbReference type="EMBL" id="AP023355">
    <property type="protein sequence ID" value="BCJ38471.1"/>
    <property type="molecule type" value="Genomic_DNA"/>
</dbReference>
<evidence type="ECO:0000256" key="4">
    <source>
        <dbReference type="ARBA" id="ARBA00022679"/>
    </source>
</evidence>
<keyword evidence="3" id="KW-0597">Phosphoprotein</keyword>
<dbReference type="AlphaFoldDB" id="A0A7R7DVK3"/>
<feature type="transmembrane region" description="Helical" evidence="9">
    <location>
        <begin position="17"/>
        <end position="37"/>
    </location>
</feature>
<evidence type="ECO:0000259" key="10">
    <source>
        <dbReference type="SMART" id="SM00387"/>
    </source>
</evidence>
<evidence type="ECO:0000256" key="5">
    <source>
        <dbReference type="ARBA" id="ARBA00022741"/>
    </source>
</evidence>
<evidence type="ECO:0000313" key="11">
    <source>
        <dbReference type="EMBL" id="BCJ38471.1"/>
    </source>
</evidence>
<dbReference type="CDD" id="cd16917">
    <property type="entry name" value="HATPase_UhpB-NarQ-NarX-like"/>
    <property type="match status" value="1"/>
</dbReference>
<dbReference type="InterPro" id="IPR011712">
    <property type="entry name" value="Sig_transdc_His_kin_sub3_dim/P"/>
</dbReference>
<feature type="transmembrane region" description="Helical" evidence="9">
    <location>
        <begin position="138"/>
        <end position="160"/>
    </location>
</feature>
<dbReference type="Proteomes" id="UP000611640">
    <property type="component" value="Chromosome"/>
</dbReference>
<dbReference type="GO" id="GO:0005524">
    <property type="term" value="F:ATP binding"/>
    <property type="evidence" value="ECO:0007669"/>
    <property type="project" value="UniProtKB-KW"/>
</dbReference>
<evidence type="ECO:0000256" key="7">
    <source>
        <dbReference type="ARBA" id="ARBA00022840"/>
    </source>
</evidence>
<keyword evidence="9" id="KW-1133">Transmembrane helix</keyword>
<name>A0A7R7DVK3_9ACTN</name>
<dbReference type="Gene3D" id="3.30.565.10">
    <property type="entry name" value="Histidine kinase-like ATPase, C-terminal domain"/>
    <property type="match status" value="1"/>
</dbReference>
<evidence type="ECO:0000256" key="9">
    <source>
        <dbReference type="SAM" id="Phobius"/>
    </source>
</evidence>
<keyword evidence="4" id="KW-0808">Transferase</keyword>
<dbReference type="PANTHER" id="PTHR24421:SF10">
    <property type="entry name" value="NITRATE_NITRITE SENSOR PROTEIN NARQ"/>
    <property type="match status" value="1"/>
</dbReference>
<proteinExistence type="predicted"/>
<dbReference type="Gene3D" id="1.20.5.1930">
    <property type="match status" value="1"/>
</dbReference>
<dbReference type="EC" id="2.7.13.3" evidence="2"/>
<keyword evidence="9" id="KW-0472">Membrane</keyword>
<dbReference type="Pfam" id="PF07730">
    <property type="entry name" value="HisKA_3"/>
    <property type="match status" value="1"/>
</dbReference>
<keyword evidence="8" id="KW-0902">Two-component regulatory system</keyword>
<keyword evidence="5" id="KW-0547">Nucleotide-binding</keyword>
<evidence type="ECO:0000256" key="2">
    <source>
        <dbReference type="ARBA" id="ARBA00012438"/>
    </source>
</evidence>
<accession>A0A7R7DVK3</accession>
<keyword evidence="12" id="KW-1185">Reference proteome</keyword>
<protein>
    <recommendedName>
        <fullName evidence="2">histidine kinase</fullName>
        <ecNumber evidence="2">2.7.13.3</ecNumber>
    </recommendedName>
</protein>
<sequence length="376" mass="39076">MDTVVAARLPRPSRTDLVLAAGFTAAVVVGALLVAGGQDRYRPLDVAGVLLIGLAAGTTVGWHRAAPLWSLGAATVLVNGYLLAGFPYGPVLLCLVIAVFEVARQQPLRRSALACGIAAAISSGTMLVRLLTDGGASPLLAVVWATWIALPWSLGALVHVADAARRRSRADLVARAALQERARLAGEVHDIAGHAFALITMQAGVAMLVFDEQPEQARRSLAAVQETSGTALAELRRMLDSLHPRPGAATDPAGVPGLGDLVRRVRAGGLPVEVTVDGDRPVPGSLAGGVYRVVQEALTNVLRHAGPTTARVSVRTTPAELVVEVADQGAGIAGPPGRGLTVMRRRVDQLGGELTAGPYEDGFRVVARLPMPAAER</sequence>
<dbReference type="InterPro" id="IPR036890">
    <property type="entry name" value="HATPase_C_sf"/>
</dbReference>
<keyword evidence="6 11" id="KW-0418">Kinase</keyword>
<dbReference type="GO" id="GO:0000155">
    <property type="term" value="F:phosphorelay sensor kinase activity"/>
    <property type="evidence" value="ECO:0007669"/>
    <property type="project" value="InterPro"/>
</dbReference>
<keyword evidence="7" id="KW-0067">ATP-binding</keyword>